<proteinExistence type="predicted"/>
<feature type="region of interest" description="Disordered" evidence="1">
    <location>
        <begin position="46"/>
        <end position="68"/>
    </location>
</feature>
<accession>A0ABQ9XYX9</accession>
<feature type="compositionally biased region" description="Acidic residues" evidence="1">
    <location>
        <begin position="595"/>
        <end position="609"/>
    </location>
</feature>
<evidence type="ECO:0000313" key="3">
    <source>
        <dbReference type="Proteomes" id="UP001281761"/>
    </source>
</evidence>
<protein>
    <submittedName>
        <fullName evidence="2">Uncharacterized protein</fullName>
    </submittedName>
</protein>
<feature type="region of interest" description="Disordered" evidence="1">
    <location>
        <begin position="433"/>
        <end position="538"/>
    </location>
</feature>
<dbReference type="EMBL" id="JARBJD010000053">
    <property type="protein sequence ID" value="KAK2956707.1"/>
    <property type="molecule type" value="Genomic_DNA"/>
</dbReference>
<comment type="caution">
    <text evidence="2">The sequence shown here is derived from an EMBL/GenBank/DDBJ whole genome shotgun (WGS) entry which is preliminary data.</text>
</comment>
<feature type="compositionally biased region" description="Acidic residues" evidence="1">
    <location>
        <begin position="447"/>
        <end position="459"/>
    </location>
</feature>
<name>A0ABQ9XYX9_9EUKA</name>
<dbReference type="Proteomes" id="UP001281761">
    <property type="component" value="Unassembled WGS sequence"/>
</dbReference>
<feature type="compositionally biased region" description="Basic and acidic residues" evidence="1">
    <location>
        <begin position="158"/>
        <end position="167"/>
    </location>
</feature>
<feature type="region of interest" description="Disordered" evidence="1">
    <location>
        <begin position="1955"/>
        <end position="2017"/>
    </location>
</feature>
<organism evidence="2 3">
    <name type="scientific">Blattamonas nauphoetae</name>
    <dbReference type="NCBI Taxonomy" id="2049346"/>
    <lineage>
        <taxon>Eukaryota</taxon>
        <taxon>Metamonada</taxon>
        <taxon>Preaxostyla</taxon>
        <taxon>Oxymonadida</taxon>
        <taxon>Blattamonas</taxon>
    </lineage>
</organism>
<feature type="compositionally biased region" description="Acidic residues" evidence="1">
    <location>
        <begin position="1957"/>
        <end position="1968"/>
    </location>
</feature>
<reference evidence="2 3" key="1">
    <citation type="journal article" date="2022" name="bioRxiv">
        <title>Genomics of Preaxostyla Flagellates Illuminates Evolutionary Transitions and the Path Towards Mitochondrial Loss.</title>
        <authorList>
            <person name="Novak L.V.F."/>
            <person name="Treitli S.C."/>
            <person name="Pyrih J."/>
            <person name="Halakuc P."/>
            <person name="Pipaliya S.V."/>
            <person name="Vacek V."/>
            <person name="Brzon O."/>
            <person name="Soukal P."/>
            <person name="Eme L."/>
            <person name="Dacks J.B."/>
            <person name="Karnkowska A."/>
            <person name="Elias M."/>
            <person name="Hampl V."/>
        </authorList>
    </citation>
    <scope>NUCLEOTIDE SEQUENCE [LARGE SCALE GENOMIC DNA]</scope>
    <source>
        <strain evidence="2">NAU3</strain>
        <tissue evidence="2">Gut</tissue>
    </source>
</reference>
<feature type="region of interest" description="Disordered" evidence="1">
    <location>
        <begin position="155"/>
        <end position="175"/>
    </location>
</feature>
<gene>
    <name evidence="2" type="ORF">BLNAU_8341</name>
</gene>
<feature type="compositionally biased region" description="Basic and acidic residues" evidence="1">
    <location>
        <begin position="1985"/>
        <end position="2004"/>
    </location>
</feature>
<feature type="region of interest" description="Disordered" evidence="1">
    <location>
        <begin position="247"/>
        <end position="311"/>
    </location>
</feature>
<feature type="compositionally biased region" description="Basic and acidic residues" evidence="1">
    <location>
        <begin position="247"/>
        <end position="309"/>
    </location>
</feature>
<evidence type="ECO:0000313" key="2">
    <source>
        <dbReference type="EMBL" id="KAK2956707.1"/>
    </source>
</evidence>
<keyword evidence="3" id="KW-1185">Reference proteome</keyword>
<feature type="compositionally biased region" description="Basic and acidic residues" evidence="1">
    <location>
        <begin position="489"/>
        <end position="507"/>
    </location>
</feature>
<evidence type="ECO:0000256" key="1">
    <source>
        <dbReference type="SAM" id="MobiDB-lite"/>
    </source>
</evidence>
<sequence length="2067" mass="237629">MFARFQSLSQHPENRGTVDDILGLYEVKSRLHRFEKPDSAHLIQARRLNPPPSHNSTQRDPLASPFRGTDTLTESILASTSTNDSPRKLLFESQRPSFDSSPQSLFKSTPTYTGSPLNLSQFSTPLAQTQLTTNTFSSTATLSESNRLFRSAQYSKMVDSRKQENREKAKRYSGVTGTEDGPPFVYHFPVCGELMANIITDDARVQMQKEDYESTAMSQIWEEEREVFLKEWQEETRKRTFMMIEKQGRAEREKEERRALRKEEQLQRTREKEERRIRREEERKKLEEERARRKAEEEARKQREEEERRRHGSYTWRREHQLEKDRIRLHEMLELRQTKKYKGGTKPRGKNRVEQIRSYVFSFGQEMPKKLKEPVVHAMIDDMQGRVTSSEMFPSRFVYDETEQIEWVTSAKVRLEDGGIDDAEWEYVGEEEIVDLTVDPTVREEKEGDGEEDGKEEDQTERKMEEAEEEDERNNQDIALMDEMSDDSAEIHFAEYEQVLEDQKANEADNTTSSQHDQPDQTDPNEKPERPKPFCLFLNSKELTKTELSFNMSRRRNAKIRRNIERKKYADRLKLRKQFEKRTRKPRKLFSDENSGSEESSESEDDEEDPVKVDWEAYELRLAFEEQPQMEKDKIIPLFQNPKKPDESEAKSGPIDPASLLPIPAAADIDLAVDEYEEDVFRILLDEVALETFVESTNTYYVSEEEQATIDEERESLERRVMDLTDEQREQYHFQKRNMNLPLPISSFSALEHNGDTRPFLPSPVLVPPEFRATDPFAVNTQPGTDLFDYSQHKDAYIAFHSVAERILCEVNLRPSVERERPAEPTIAERDQILSRFKKALTTLDIPPTIQTVVTNQSIAALAEQLLFAFTPHAVAYRNSAFADPRLISEFLKRIAPKAESAQSAPNSSYLNALFPALVLFLYPPPNRDAFIAANGLGVVKWIVENLHSRSAMSQKGAAAHEMDPFFAEDVKLTSKDAKTEKSDSPFINRPTNKLLTWELVSVLSFDEKACTELNSPKLLELLRTELDSTQNLISVNSKMAHHRRMADKPNHYLSSQLIFLEHLLTILQNLFRYSTAADDKQNTTLFIRSLSRLTLTLNSAFPLKETKSPLVPEPFPFSVNYSVVRPDAYNVVRTFSELGVETRTNGEWEVLYSDEYVVTEQCFSEEVVVDQDTEMVRRKNLTVQTQPRSDFYLTLLACGLNFISFFSHITSALNAIVTFDRHYTEIISEGDITQNLMYCVQNINTPFKYVATNSKIKATLNMIAQYPSWLRARTPKLDQTEEQRGVQLDEARSLTMQIVGFMWSMLLNNKPPTRSFVSEMRKSSFFSHVLSHVKPLITVEHVQKYVDPNAPVLYSHEQNEEIRAEIQKAEMKDATHNYLFVHNTLFLLAIFAGSAIWTQLADNQPTTIVHSKSDEEKRKEDAIKAKEEDIRREAETTAKMIAFNTLSDLITSHFEQIQYFTALQQRSQQLVDSNRNSFSFSFLSYSGLLSAISIFSDLVNHERTAAVAITRPAYRVLTAYHIHILDTRATDGKLLIHEKCNEILLRITAVVANVMRSLTSDVLQQVYIRDYYPNVVMKGKPGLPKVRGEANTISAQNPQIAKLYEEFLSTERGDALVLTQRTLEDVIEIGKDAMKEDVIHILTHFSQKATQFAVLQYPTHRSIDEWKKSDTIPNDSIVSLFRVFSDASVLSSTHGLDQTSLGKSQLTMSSTNLGKSSTKDTAPRPSALPGDNDEVDLDNGRKISRLDRELNMFQRLDEIEPSVLVDATLRHDVSFRMISSLLLLLSFLLNKQEVKLVDSTQRTFDGLVKLNHRLSSYYLATLEFYLNHSPICFVRAKEEPQKKGFFSSSKKTPQEERQAELFDPANCTEVIQLLNIIERNIRYFVITISNAFPFDDPKLKKQVLRKKPSLQFTLLKLLQRYSRAFPQKGSSDYKKFMKDTEKLAHTSVGGQIADLLNDDGMDEGDDDGKERGQGEGGGLTEGAEIQKTEEEIKKEEDERDKKAMASLSRGPKEYGADGELAKDVCRTLVKILRDLGAREGFFSPMRSYLNNCRKLWPEEPSFQKLK</sequence>
<feature type="region of interest" description="Disordered" evidence="1">
    <location>
        <begin position="640"/>
        <end position="659"/>
    </location>
</feature>
<feature type="region of interest" description="Disordered" evidence="1">
    <location>
        <begin position="1709"/>
        <end position="1736"/>
    </location>
</feature>
<feature type="region of interest" description="Disordered" evidence="1">
    <location>
        <begin position="582"/>
        <end position="612"/>
    </location>
</feature>